<keyword evidence="5" id="KW-1185">Reference proteome</keyword>
<feature type="region of interest" description="Disordered" evidence="1">
    <location>
        <begin position="2214"/>
        <end position="2235"/>
    </location>
</feature>
<dbReference type="EMBL" id="LGRX02015991">
    <property type="protein sequence ID" value="KAK3262722.1"/>
    <property type="molecule type" value="Genomic_DNA"/>
</dbReference>
<evidence type="ECO:0000256" key="1">
    <source>
        <dbReference type="SAM" id="MobiDB-lite"/>
    </source>
</evidence>
<dbReference type="Pfam" id="PF16403">
    <property type="entry name" value="Bact_surface_Ig-like"/>
    <property type="match status" value="1"/>
</dbReference>
<keyword evidence="2" id="KW-0472">Membrane</keyword>
<evidence type="ECO:0000256" key="2">
    <source>
        <dbReference type="SAM" id="Phobius"/>
    </source>
</evidence>
<feature type="compositionally biased region" description="Pro residues" evidence="1">
    <location>
        <begin position="91"/>
        <end position="112"/>
    </location>
</feature>
<evidence type="ECO:0000313" key="5">
    <source>
        <dbReference type="Proteomes" id="UP001190700"/>
    </source>
</evidence>
<feature type="region of interest" description="Disordered" evidence="1">
    <location>
        <begin position="880"/>
        <end position="907"/>
    </location>
</feature>
<feature type="transmembrane region" description="Helical" evidence="2">
    <location>
        <begin position="1640"/>
        <end position="1658"/>
    </location>
</feature>
<proteinExistence type="predicted"/>
<comment type="caution">
    <text evidence="4">The sequence shown here is derived from an EMBL/GenBank/DDBJ whole genome shotgun (WGS) entry which is preliminary data.</text>
</comment>
<feature type="region of interest" description="Disordered" evidence="1">
    <location>
        <begin position="1036"/>
        <end position="1114"/>
    </location>
</feature>
<feature type="compositionally biased region" description="Pro residues" evidence="1">
    <location>
        <begin position="1071"/>
        <end position="1114"/>
    </location>
</feature>
<dbReference type="PANTHER" id="PTHR24216">
    <property type="entry name" value="PAXILLIN-RELATED"/>
    <property type="match status" value="1"/>
</dbReference>
<feature type="compositionally biased region" description="Low complexity" evidence="1">
    <location>
        <begin position="71"/>
        <end position="90"/>
    </location>
</feature>
<feature type="domain" description="Pesticidal crystal protein Cry22Aa Ig-like" evidence="3">
    <location>
        <begin position="251"/>
        <end position="324"/>
    </location>
</feature>
<feature type="transmembrane region" description="Helical" evidence="2">
    <location>
        <begin position="1846"/>
        <end position="1864"/>
    </location>
</feature>
<feature type="transmembrane region" description="Helical" evidence="2">
    <location>
        <begin position="1966"/>
        <end position="1987"/>
    </location>
</feature>
<feature type="region of interest" description="Disordered" evidence="1">
    <location>
        <begin position="52"/>
        <end position="113"/>
    </location>
</feature>
<evidence type="ECO:0000313" key="4">
    <source>
        <dbReference type="EMBL" id="KAK3262722.1"/>
    </source>
</evidence>
<dbReference type="PANTHER" id="PTHR24216:SF65">
    <property type="entry name" value="PAXILLIN-LIKE PROTEIN 1"/>
    <property type="match status" value="1"/>
</dbReference>
<name>A0AAE0FN57_9CHLO</name>
<evidence type="ECO:0000259" key="3">
    <source>
        <dbReference type="Pfam" id="PF16403"/>
    </source>
</evidence>
<keyword evidence="2" id="KW-0812">Transmembrane</keyword>
<sequence>IDDSSACDVAPRGLCIDLCGFLVGTYILQGTMTFTNNQPAAVVNGTVVVHTAPPPPSPPPPPPALPPLPPLSRLLHPHLLPTPPTSFTTASPPPLPPPPPVPPSPEAPPAPPATVISSTITFADLDYDSLVANASALATFEASFQAQLAAAAGVSTDRVIIDSVQSGSTQVTSQVEFTASSSAGDAASLQSTLMSSPADLFPDFLLYGAISASSLIPMVPALSYEEEEEEEEERYRILASQQDIQPPTIWLYGDRNMSVLQLEVYIDAGATAIDDVDGDVAVRIDGLDAVDTSSTTPPAAPFVVRYTAVDTAGNEAMVERQVAVISPCATPSALCADTGECSSCLDTGECTCSLSTVTLLPSSEAIVETYVPPEDTDPPQMTLLGDGAQARSSRGVAIMVHHLDLNAAWADPGVQAWDEMDGNLTASRYGAMAVDVTRETLPDDPYVITYKVADAVGNEAMVRRHVYVSNPCDDGEAPCSDGACSTEGLCLGLMLEDVLVEDSSELETATGLWIRLRGPETIEVAVGETYTACPPNPALTMICDHGAEGGDDGGDGDLTAQVRACSRDGGNSGRKFADAGLAPCQLDTSTPGQTNISFTVRNSVGVVLEAVRLLVVTPQCPAWEKQCSSHGSCSTQGVCVEDLAGPEVDSEPVTVDAAPVVTLIVTDVVGAFVAVGRNNPYAACTAGETPSEARLCEPGVMAVDDNDGDVTNKVLSCPPQECLEVGCPGHEFAVKGIEGCLSTEAAVGTIFEVEFLVFDSAIPPNSARATRTVTIVAPCAEEHHYCEDDDICTAVTCAEYLELEALLGEPSDTAAPELSLLGHSALVLEYGQPMALSSMEGGPSLLPCAAYTETEACYAVAWDEVDGDVTSSIEVAQVRHCSKQSSPPSSAEDTDDRGGAAEDPGSSSQCSAAACALESLARGECPPGKYEYEYRVEDAAGNARMLVLEAAVTERAQLVGALSLGADSETTAVEMAAALEVPASPEAAAFVEGVRAVLNENAEAGAQEVRAEDVHIVAASADGTSVLVEYAVDIRASPGGEDDGNGDGSGGSSLHRRLQQICPPDTSCVLPLPPSQPPLHVPPPDFTAHPPLPAVPPPLPPPSLPPLQSPPAPPVLADPPSLSPIPPRVPLLDATADHAATLLAGTAGGASSLGDSLTEAAGKANTTLGAADAVQPSEEASTWHRETPEVDDVAVLEAQIQGEVGQLQRSLEKTSTALEENGLPAMASAHVSDGTRARNADAALATRAETATTELLALQEDASALLVGASKLAAATALMEEQREIIVAAIEATAESMAGAAADEAPLQTGNLLESSTGPASDATLSASLTTGGGIAGLCEHRPLNGRIEINLCVGSLNCSSYPPAVAAAAATPLASAPSPPPMGIGARRRWLLGAAQTGMLVGRQLLARKKGGDAGAGSEQTDAAGLNSLEAEEVIDEGRSMRLDPRPERKMALRNTVIGGVTMRQQRRQVTTGRECTARFVKLAAPCLTVTDTSRFGADPVFKPTSPLYLPSLQEKVGEYYDTRPGSEQVVRMGTEEVHRALPFAVRVKEEHAFPVHLAAGVSRTRAFELLQYLKQGSFYDEKTDRLDVELVMWNAEGGSDTLSKISACAQRDSGGAFRINLMVTVLPCWSLPSSTGEWLAMLFQLSMAVMILLQVYSHMQWMVYRNFHRLQMQMLDLKNTFNEHVEKPPSKLGHSTTMLRGIGSVARMSSSLLRINSRSSTDAVDANTRLFKILLEKPEETADKSPLMRALDTVSIWLQFLALVLLVAYIVMSSTFEVAGAPHFDVYHDNYALAHFLLPATQAIGVAPLAPAALPWELPEDPDGYRQLKEMMSAIDDMTALQEAYWVIQMVNIMLLLVRLLAQSSFQEKLGYVSFSLSNDVESLAAFLFVVLYIYLMLGGAVHMVFGTREEVFSTSQKSMMLSTNMLIDGSYGAVGRRLLGATDRAALVGSKGHMTTTNLEMTAAVLLLVLPALMSVIILSMLLAHLSHSYMITKVVRVTTEEDGDGEDLMSDLAFLLKQWILRVSGKRVSVKRLLLRMVHHVGPGDRMRAFNAFKDRIKASTKAKTKTTGLTDEQWEQELFRMPKGKRVSAREVLATVQQGIGMRQSELQTMASQMRKLFPAHVTTLPGSHLAGTTSNMISRMRSRDMTATLPTTLHECTAAVAAAPSVSLVIDKGGKGPKHGSVEDSNANEGHDDVTVLDLHELALHTSIATKDADPRSSDQSAATKMLRRDRQQERKLCAHLRQVHGETDPGLEGEEWADSRKPVLESTGNSLQQRLFGRANLQTNQQFAEIGLGDEDPLLQDNVVSIEEATVKMHPPRWAQPYLSQKDPLKLLRPQNIDLCDGKEKLQVFIEAIRADMISNHCKRAVGQDVAKDVSKASKIACAVMRRHREEVGLCISQVSQMLEQLEQQCARIKRLELHCRSQQKKQ</sequence>
<feature type="non-terminal residue" evidence="4">
    <location>
        <position position="1"/>
    </location>
</feature>
<feature type="transmembrane region" description="Helical" evidence="2">
    <location>
        <begin position="1885"/>
        <end position="1908"/>
    </location>
</feature>
<keyword evidence="2" id="KW-1133">Transmembrane helix</keyword>
<reference evidence="4 5" key="1">
    <citation type="journal article" date="2015" name="Genome Biol. Evol.">
        <title>Comparative Genomics of a Bacterivorous Green Alga Reveals Evolutionary Causalities and Consequences of Phago-Mixotrophic Mode of Nutrition.</title>
        <authorList>
            <person name="Burns J.A."/>
            <person name="Paasch A."/>
            <person name="Narechania A."/>
            <person name="Kim E."/>
        </authorList>
    </citation>
    <scope>NUCLEOTIDE SEQUENCE [LARGE SCALE GENOMIC DNA]</scope>
    <source>
        <strain evidence="4 5">PLY_AMNH</strain>
    </source>
</reference>
<dbReference type="GO" id="GO:0016020">
    <property type="term" value="C:membrane"/>
    <property type="evidence" value="ECO:0007669"/>
    <property type="project" value="UniProtKB-SubCell"/>
</dbReference>
<accession>A0AAE0FN57</accession>
<gene>
    <name evidence="4" type="ORF">CYMTET_28429</name>
</gene>
<organism evidence="4 5">
    <name type="scientific">Cymbomonas tetramitiformis</name>
    <dbReference type="NCBI Taxonomy" id="36881"/>
    <lineage>
        <taxon>Eukaryota</taxon>
        <taxon>Viridiplantae</taxon>
        <taxon>Chlorophyta</taxon>
        <taxon>Pyramimonadophyceae</taxon>
        <taxon>Pyramimonadales</taxon>
        <taxon>Pyramimonadaceae</taxon>
        <taxon>Cymbomonas</taxon>
    </lineage>
</organism>
<dbReference type="Proteomes" id="UP001190700">
    <property type="component" value="Unassembled WGS sequence"/>
</dbReference>
<dbReference type="InterPro" id="IPR013783">
    <property type="entry name" value="Ig-like_fold"/>
</dbReference>
<dbReference type="InterPro" id="IPR032179">
    <property type="entry name" value="Cry22Aa_Ig-like"/>
</dbReference>
<protein>
    <recommendedName>
        <fullName evidence="3">Pesticidal crystal protein Cry22Aa Ig-like domain-containing protein</fullName>
    </recommendedName>
</protein>
<feature type="transmembrane region" description="Helical" evidence="2">
    <location>
        <begin position="1756"/>
        <end position="1774"/>
    </location>
</feature>
<feature type="compositionally biased region" description="Pro residues" evidence="1">
    <location>
        <begin position="52"/>
        <end position="70"/>
    </location>
</feature>
<dbReference type="Gene3D" id="2.60.40.10">
    <property type="entry name" value="Immunoglobulins"/>
    <property type="match status" value="2"/>
</dbReference>